<dbReference type="Pfam" id="PF21760">
    <property type="entry name" value="SecD_1st"/>
    <property type="match status" value="1"/>
</dbReference>
<keyword evidence="7" id="KW-0472">Membrane</keyword>
<protein>
    <submittedName>
        <fullName evidence="10">Protein translocase subunit SecD</fullName>
    </submittedName>
</protein>
<name>A0ABW3E025_9ACTN</name>
<feature type="compositionally biased region" description="Low complexity" evidence="8">
    <location>
        <begin position="122"/>
        <end position="138"/>
    </location>
</feature>
<gene>
    <name evidence="10" type="ORF">ACFQ08_33225</name>
</gene>
<dbReference type="EMBL" id="JBHTHX010001827">
    <property type="protein sequence ID" value="MFD0889423.1"/>
    <property type="molecule type" value="Genomic_DNA"/>
</dbReference>
<dbReference type="Proteomes" id="UP001597024">
    <property type="component" value="Unassembled WGS sequence"/>
</dbReference>
<dbReference type="Gene3D" id="3.30.70.3220">
    <property type="match status" value="1"/>
</dbReference>
<dbReference type="InterPro" id="IPR048631">
    <property type="entry name" value="SecD_1st"/>
</dbReference>
<evidence type="ECO:0000256" key="7">
    <source>
        <dbReference type="ARBA" id="ARBA00023136"/>
    </source>
</evidence>
<feature type="domain" description="Protein translocase subunit SecDF P1" evidence="9">
    <location>
        <begin position="56"/>
        <end position="108"/>
    </location>
</feature>
<dbReference type="InterPro" id="IPR022813">
    <property type="entry name" value="SecD/SecF_arch_bac"/>
</dbReference>
<dbReference type="PANTHER" id="PTHR30081:SF1">
    <property type="entry name" value="PROTEIN TRANSLOCASE SUBUNIT SECD"/>
    <property type="match status" value="1"/>
</dbReference>
<accession>A0ABW3E025</accession>
<keyword evidence="2" id="KW-1003">Cell membrane</keyword>
<keyword evidence="4" id="KW-0653">Protein transport</keyword>
<keyword evidence="1" id="KW-0813">Transport</keyword>
<feature type="region of interest" description="Disordered" evidence="8">
    <location>
        <begin position="112"/>
        <end position="160"/>
    </location>
</feature>
<evidence type="ECO:0000256" key="5">
    <source>
        <dbReference type="ARBA" id="ARBA00022989"/>
    </source>
</evidence>
<evidence type="ECO:0000256" key="2">
    <source>
        <dbReference type="ARBA" id="ARBA00022475"/>
    </source>
</evidence>
<dbReference type="PANTHER" id="PTHR30081">
    <property type="entry name" value="PROTEIN-EXPORT MEMBRANE PROTEIN SEC"/>
    <property type="match status" value="1"/>
</dbReference>
<comment type="caution">
    <text evidence="10">The sequence shown here is derived from an EMBL/GenBank/DDBJ whole genome shotgun (WGS) entry which is preliminary data.</text>
</comment>
<evidence type="ECO:0000313" key="10">
    <source>
        <dbReference type="EMBL" id="MFD0889423.1"/>
    </source>
</evidence>
<evidence type="ECO:0000256" key="1">
    <source>
        <dbReference type="ARBA" id="ARBA00022448"/>
    </source>
</evidence>
<evidence type="ECO:0000313" key="11">
    <source>
        <dbReference type="Proteomes" id="UP001597024"/>
    </source>
</evidence>
<evidence type="ECO:0000256" key="8">
    <source>
        <dbReference type="SAM" id="MobiDB-lite"/>
    </source>
</evidence>
<proteinExistence type="predicted"/>
<keyword evidence="6" id="KW-0811">Translocation</keyword>
<keyword evidence="3" id="KW-0812">Transmembrane</keyword>
<organism evidence="10 11">
    <name type="scientific">Streptosporangium algeriense</name>
    <dbReference type="NCBI Taxonomy" id="1682748"/>
    <lineage>
        <taxon>Bacteria</taxon>
        <taxon>Bacillati</taxon>
        <taxon>Actinomycetota</taxon>
        <taxon>Actinomycetes</taxon>
        <taxon>Streptosporangiales</taxon>
        <taxon>Streptosporangiaceae</taxon>
        <taxon>Streptosporangium</taxon>
    </lineage>
</organism>
<keyword evidence="5" id="KW-1133">Transmembrane helix</keyword>
<evidence type="ECO:0000256" key="4">
    <source>
        <dbReference type="ARBA" id="ARBA00022927"/>
    </source>
</evidence>
<sequence length="160" mass="16157">MLLLLLAIILAMGGVMLLNRAYTPEYGLDLAGGTTVTLKPVTPNGTAPTEESLDLAVGIIRNRVNGSGISDAEVAKSGDNIVISVPGVGQEEVVKLVGTTAELRFRQVMAVAAGSPPPPGQMPTQAPTPSTSPSSTAPGKQGGKSPAPSTSPAAEQNTKT</sequence>
<keyword evidence="11" id="KW-1185">Reference proteome</keyword>
<feature type="non-terminal residue" evidence="10">
    <location>
        <position position="160"/>
    </location>
</feature>
<reference evidence="11" key="1">
    <citation type="journal article" date="2019" name="Int. J. Syst. Evol. Microbiol.">
        <title>The Global Catalogue of Microorganisms (GCM) 10K type strain sequencing project: providing services to taxonomists for standard genome sequencing and annotation.</title>
        <authorList>
            <consortium name="The Broad Institute Genomics Platform"/>
            <consortium name="The Broad Institute Genome Sequencing Center for Infectious Disease"/>
            <person name="Wu L."/>
            <person name="Ma J."/>
        </authorList>
    </citation>
    <scope>NUCLEOTIDE SEQUENCE [LARGE SCALE GENOMIC DNA]</scope>
    <source>
        <strain evidence="11">CCUG 62974</strain>
    </source>
</reference>
<feature type="compositionally biased region" description="Polar residues" evidence="8">
    <location>
        <begin position="147"/>
        <end position="160"/>
    </location>
</feature>
<evidence type="ECO:0000259" key="9">
    <source>
        <dbReference type="Pfam" id="PF21760"/>
    </source>
</evidence>
<evidence type="ECO:0000256" key="3">
    <source>
        <dbReference type="ARBA" id="ARBA00022692"/>
    </source>
</evidence>
<evidence type="ECO:0000256" key="6">
    <source>
        <dbReference type="ARBA" id="ARBA00023010"/>
    </source>
</evidence>